<dbReference type="PANTHER" id="PTHR14614">
    <property type="entry name" value="HEPATOCELLULAR CARCINOMA-ASSOCIATED ANTIGEN"/>
    <property type="match status" value="1"/>
</dbReference>
<proteinExistence type="predicted"/>
<evidence type="ECO:0008006" key="4">
    <source>
        <dbReference type="Google" id="ProtNLM"/>
    </source>
</evidence>
<dbReference type="Pfam" id="PF10294">
    <property type="entry name" value="Methyltransf_16"/>
    <property type="match status" value="1"/>
</dbReference>
<dbReference type="EMBL" id="JBGBPQ010000005">
    <property type="protein sequence ID" value="KAL1524116.1"/>
    <property type="molecule type" value="Genomic_DNA"/>
</dbReference>
<evidence type="ECO:0000256" key="1">
    <source>
        <dbReference type="SAM" id="MobiDB-lite"/>
    </source>
</evidence>
<organism evidence="2 3">
    <name type="scientific">Prymnesium parvum</name>
    <name type="common">Toxic golden alga</name>
    <dbReference type="NCBI Taxonomy" id="97485"/>
    <lineage>
        <taxon>Eukaryota</taxon>
        <taxon>Haptista</taxon>
        <taxon>Haptophyta</taxon>
        <taxon>Prymnesiophyceae</taxon>
        <taxon>Prymnesiales</taxon>
        <taxon>Prymnesiaceae</taxon>
        <taxon>Prymnesium</taxon>
    </lineage>
</organism>
<dbReference type="Gene3D" id="3.40.50.150">
    <property type="entry name" value="Vaccinia Virus protein VP39"/>
    <property type="match status" value="1"/>
</dbReference>
<comment type="caution">
    <text evidence="2">The sequence shown here is derived from an EMBL/GenBank/DDBJ whole genome shotgun (WGS) entry which is preliminary data.</text>
</comment>
<dbReference type="InterPro" id="IPR019410">
    <property type="entry name" value="Methyltransf_16"/>
</dbReference>
<reference evidence="2 3" key="1">
    <citation type="journal article" date="2024" name="Science">
        <title>Giant polyketide synthase enzymes in the biosynthesis of giant marine polyether toxins.</title>
        <authorList>
            <person name="Fallon T.R."/>
            <person name="Shende V.V."/>
            <person name="Wierzbicki I.H."/>
            <person name="Pendleton A.L."/>
            <person name="Watervoot N.F."/>
            <person name="Auber R.P."/>
            <person name="Gonzalez D.J."/>
            <person name="Wisecaver J.H."/>
            <person name="Moore B.S."/>
        </authorList>
    </citation>
    <scope>NUCLEOTIDE SEQUENCE [LARGE SCALE GENOMIC DNA]</scope>
    <source>
        <strain evidence="2 3">12B1</strain>
    </source>
</reference>
<keyword evidence="3" id="KW-1185">Reference proteome</keyword>
<dbReference type="SUPFAM" id="SSF53335">
    <property type="entry name" value="S-adenosyl-L-methionine-dependent methyltransferases"/>
    <property type="match status" value="1"/>
</dbReference>
<feature type="region of interest" description="Disordered" evidence="1">
    <location>
        <begin position="116"/>
        <end position="141"/>
    </location>
</feature>
<sequence length="141" mass="14942">MSDAEEQWSLSTTLTSPAPLFSDEWLASEVWPAAGALISAIKRRDDWLSRVRAARLVVELGSGTGACGLAAAALGASRVMLTDQSSAIPLLLQNARQSRGACAVEVRTLEWRSDWSSLPADDSLPADGSLPADDLGSQFAR</sequence>
<evidence type="ECO:0000313" key="2">
    <source>
        <dbReference type="EMBL" id="KAL1524116.1"/>
    </source>
</evidence>
<name>A0AB34JTZ7_PRYPA</name>
<protein>
    <recommendedName>
        <fullName evidence="4">Calmodulin-lysine N-methyltransferase</fullName>
    </recommendedName>
</protein>
<gene>
    <name evidence="2" type="ORF">AB1Y20_019025</name>
</gene>
<accession>A0AB34JTZ7</accession>
<dbReference type="InterPro" id="IPR029063">
    <property type="entry name" value="SAM-dependent_MTases_sf"/>
</dbReference>
<dbReference type="Proteomes" id="UP001515480">
    <property type="component" value="Unassembled WGS sequence"/>
</dbReference>
<dbReference type="PANTHER" id="PTHR14614:SF157">
    <property type="entry name" value="METHYLTRANSFERASE TYPE 12 DOMAIN-CONTAINING PROTEIN"/>
    <property type="match status" value="1"/>
</dbReference>
<dbReference type="AlphaFoldDB" id="A0AB34JTZ7"/>
<evidence type="ECO:0000313" key="3">
    <source>
        <dbReference type="Proteomes" id="UP001515480"/>
    </source>
</evidence>